<sequence length="109" mass="11720">MKLNVEAIQGKVVAKVGGSMDTVAAPSFQKELETWIAKGDKAFVVDVSELEYITSAGLRSILAVAKKIKADQGTISFCGLDGMVKEVFEMSFFTQMFPIHGTLDEALGS</sequence>
<evidence type="ECO:0000256" key="2">
    <source>
        <dbReference type="RuleBase" id="RU003749"/>
    </source>
</evidence>
<dbReference type="NCBIfam" id="TIGR00377">
    <property type="entry name" value="ant_ant_sig"/>
    <property type="match status" value="1"/>
</dbReference>
<dbReference type="EMBL" id="AP017378">
    <property type="protein sequence ID" value="BBD08256.1"/>
    <property type="molecule type" value="Genomic_DNA"/>
</dbReference>
<dbReference type="Proteomes" id="UP000269883">
    <property type="component" value="Chromosome"/>
</dbReference>
<dbReference type="AlphaFoldDB" id="A0A2Z6AYM2"/>
<dbReference type="PANTHER" id="PTHR33495:SF2">
    <property type="entry name" value="ANTI-SIGMA FACTOR ANTAGONIST TM_1081-RELATED"/>
    <property type="match status" value="1"/>
</dbReference>
<dbReference type="SUPFAM" id="SSF52091">
    <property type="entry name" value="SpoIIaa-like"/>
    <property type="match status" value="1"/>
</dbReference>
<dbReference type="GO" id="GO:0043856">
    <property type="term" value="F:anti-sigma factor antagonist activity"/>
    <property type="evidence" value="ECO:0007669"/>
    <property type="project" value="InterPro"/>
</dbReference>
<name>A0A2Z6AYM2_9BACT</name>
<accession>A0A2Z6AYM2</accession>
<comment type="similarity">
    <text evidence="1 2">Belongs to the anti-sigma-factor antagonist family.</text>
</comment>
<keyword evidence="5" id="KW-1185">Reference proteome</keyword>
<dbReference type="PROSITE" id="PS50801">
    <property type="entry name" value="STAS"/>
    <property type="match status" value="1"/>
</dbReference>
<feature type="domain" description="STAS" evidence="3">
    <location>
        <begin position="1"/>
        <end position="109"/>
    </location>
</feature>
<dbReference type="KEGG" id="dfl:DFE_1530"/>
<dbReference type="PANTHER" id="PTHR33495">
    <property type="entry name" value="ANTI-SIGMA FACTOR ANTAGONIST TM_1081-RELATED-RELATED"/>
    <property type="match status" value="1"/>
</dbReference>
<evidence type="ECO:0000313" key="5">
    <source>
        <dbReference type="Proteomes" id="UP000269883"/>
    </source>
</evidence>
<organism evidence="4 5">
    <name type="scientific">Desulfovibrio ferrophilus</name>
    <dbReference type="NCBI Taxonomy" id="241368"/>
    <lineage>
        <taxon>Bacteria</taxon>
        <taxon>Pseudomonadati</taxon>
        <taxon>Thermodesulfobacteriota</taxon>
        <taxon>Desulfovibrionia</taxon>
        <taxon>Desulfovibrionales</taxon>
        <taxon>Desulfovibrionaceae</taxon>
        <taxon>Desulfovibrio</taxon>
    </lineage>
</organism>
<gene>
    <name evidence="4" type="ORF">DFE_1530</name>
</gene>
<proteinExistence type="inferred from homology"/>
<dbReference type="InterPro" id="IPR002645">
    <property type="entry name" value="STAS_dom"/>
</dbReference>
<dbReference type="CDD" id="cd07043">
    <property type="entry name" value="STAS_anti-anti-sigma_factors"/>
    <property type="match status" value="1"/>
</dbReference>
<dbReference type="Gene3D" id="3.30.750.24">
    <property type="entry name" value="STAS domain"/>
    <property type="match status" value="1"/>
</dbReference>
<dbReference type="InterPro" id="IPR003658">
    <property type="entry name" value="Anti-sigma_ant"/>
</dbReference>
<evidence type="ECO:0000259" key="3">
    <source>
        <dbReference type="PROSITE" id="PS50801"/>
    </source>
</evidence>
<dbReference type="RefSeq" id="WP_126378203.1">
    <property type="nucleotide sequence ID" value="NZ_AP017378.1"/>
</dbReference>
<evidence type="ECO:0000256" key="1">
    <source>
        <dbReference type="ARBA" id="ARBA00009013"/>
    </source>
</evidence>
<dbReference type="InterPro" id="IPR036513">
    <property type="entry name" value="STAS_dom_sf"/>
</dbReference>
<dbReference type="OrthoDB" id="280847at2"/>
<reference evidence="4 5" key="1">
    <citation type="journal article" date="2018" name="Sci. Adv.">
        <title>Multi-heme cytochromes provide a pathway for survival in energy-limited environments.</title>
        <authorList>
            <person name="Deng X."/>
            <person name="Dohmae N."/>
            <person name="Nealson K.H."/>
            <person name="Hashimoto K."/>
            <person name="Okamoto A."/>
        </authorList>
    </citation>
    <scope>NUCLEOTIDE SEQUENCE [LARGE SCALE GENOMIC DNA]</scope>
    <source>
        <strain evidence="4 5">IS5</strain>
    </source>
</reference>
<evidence type="ECO:0000313" key="4">
    <source>
        <dbReference type="EMBL" id="BBD08256.1"/>
    </source>
</evidence>
<protein>
    <recommendedName>
        <fullName evidence="2">Anti-sigma factor antagonist</fullName>
    </recommendedName>
</protein>
<dbReference type="Pfam" id="PF01740">
    <property type="entry name" value="STAS"/>
    <property type="match status" value="1"/>
</dbReference>